<dbReference type="RefSeq" id="WP_244681600.1">
    <property type="nucleotide sequence ID" value="NZ_JALIRM010000006.1"/>
</dbReference>
<name>A0ABU0D354_9BACI</name>
<evidence type="ECO:0008006" key="4">
    <source>
        <dbReference type="Google" id="ProtNLM"/>
    </source>
</evidence>
<evidence type="ECO:0000313" key="2">
    <source>
        <dbReference type="EMBL" id="MDQ0342829.1"/>
    </source>
</evidence>
<organism evidence="2 3">
    <name type="scientific">Lederbergia wuyishanensis</name>
    <dbReference type="NCBI Taxonomy" id="1347903"/>
    <lineage>
        <taxon>Bacteria</taxon>
        <taxon>Bacillati</taxon>
        <taxon>Bacillota</taxon>
        <taxon>Bacilli</taxon>
        <taxon>Bacillales</taxon>
        <taxon>Bacillaceae</taxon>
        <taxon>Lederbergia</taxon>
    </lineage>
</organism>
<keyword evidence="1" id="KW-0472">Membrane</keyword>
<keyword evidence="1" id="KW-0812">Transmembrane</keyword>
<gene>
    <name evidence="2" type="ORF">J2S14_001643</name>
</gene>
<feature type="transmembrane region" description="Helical" evidence="1">
    <location>
        <begin position="13"/>
        <end position="30"/>
    </location>
</feature>
<sequence>MVKDFFDSIGRELFTAIIGGIVGLLISVIFDDSIRNIKRKIVRKYKRLFSEKNDFKSHLFTIGDTSTSFFVIDGDGQFDFKRENIECRLTHEKIALPKELEAIRNEIATTEADKESKGLDHKWNGPLYGLAKYRHSRTSDKEDMTVLFNFYETDYFTFLASNLQLNRKLDTGKTVAETYIPYEQLENVVPFLANGFGVGLVIITSDENIIFSQRTGSSGARGNQMDISVVEGVHPILDRHSVNDGPDLFKTAVRGANEELGLIINPDIIKFLGYGIDVDYYQWNMLGYAHVPHTAMEIQNIRSRGTSGKWENSLLLFENFTPKNVAELIVTKDMWSTAKVALYWTAVRELGKNNIDRALKSVSKR</sequence>
<reference evidence="2 3" key="1">
    <citation type="submission" date="2023-07" db="EMBL/GenBank/DDBJ databases">
        <title>Genomic Encyclopedia of Type Strains, Phase IV (KMG-IV): sequencing the most valuable type-strain genomes for metagenomic binning, comparative biology and taxonomic classification.</title>
        <authorList>
            <person name="Goeker M."/>
        </authorList>
    </citation>
    <scope>NUCLEOTIDE SEQUENCE [LARGE SCALE GENOMIC DNA]</scope>
    <source>
        <strain evidence="2 3">DSM 27848</strain>
    </source>
</reference>
<keyword evidence="1" id="KW-1133">Transmembrane helix</keyword>
<comment type="caution">
    <text evidence="2">The sequence shown here is derived from an EMBL/GenBank/DDBJ whole genome shotgun (WGS) entry which is preliminary data.</text>
</comment>
<evidence type="ECO:0000313" key="3">
    <source>
        <dbReference type="Proteomes" id="UP001232343"/>
    </source>
</evidence>
<proteinExistence type="predicted"/>
<dbReference type="EMBL" id="JAUSUO010000003">
    <property type="protein sequence ID" value="MDQ0342829.1"/>
    <property type="molecule type" value="Genomic_DNA"/>
</dbReference>
<protein>
    <recommendedName>
        <fullName evidence="4">Nudix hydrolase domain-containing protein</fullName>
    </recommendedName>
</protein>
<accession>A0ABU0D354</accession>
<evidence type="ECO:0000256" key="1">
    <source>
        <dbReference type="SAM" id="Phobius"/>
    </source>
</evidence>
<keyword evidence="3" id="KW-1185">Reference proteome</keyword>
<dbReference type="Proteomes" id="UP001232343">
    <property type="component" value="Unassembled WGS sequence"/>
</dbReference>